<evidence type="ECO:0000313" key="3">
    <source>
        <dbReference type="Proteomes" id="UP001251374"/>
    </source>
</evidence>
<comment type="caution">
    <text evidence="2">The sequence shown here is derived from an EMBL/GenBank/DDBJ whole genome shotgun (WGS) entry which is preliminary data.</text>
</comment>
<dbReference type="InterPro" id="IPR011435">
    <property type="entry name" value="UmpAB"/>
</dbReference>
<keyword evidence="1" id="KW-0812">Transmembrane</keyword>
<dbReference type="Proteomes" id="UP001251374">
    <property type="component" value="Unassembled WGS sequence"/>
</dbReference>
<name>A0ABU1HC96_9GAMM</name>
<evidence type="ECO:0000313" key="2">
    <source>
        <dbReference type="EMBL" id="MDR5905098.1"/>
    </source>
</evidence>
<accession>A0ABU1HC96</accession>
<keyword evidence="1" id="KW-0472">Membrane</keyword>
<reference evidence="2 3" key="1">
    <citation type="submission" date="2023-04" db="EMBL/GenBank/DDBJ databases">
        <title>A long-awaited taxogenomic arrangement of the family Halomonadaceae.</title>
        <authorList>
            <person name="De La Haba R."/>
            <person name="Chuvochina M."/>
            <person name="Wittouck S."/>
            <person name="Arahal D.R."/>
            <person name="Sanchez-Porro C."/>
            <person name="Hugenholtz P."/>
            <person name="Ventosa A."/>
        </authorList>
    </citation>
    <scope>NUCLEOTIDE SEQUENCE [LARGE SCALE GENOMIC DNA]</scope>
    <source>
        <strain evidence="2 3">DSM 26770</strain>
    </source>
</reference>
<organism evidence="2 3">
    <name type="scientific">Franzmannia qiaohouensis</name>
    <dbReference type="NCBI Taxonomy" id="1329370"/>
    <lineage>
        <taxon>Bacteria</taxon>
        <taxon>Pseudomonadati</taxon>
        <taxon>Pseudomonadota</taxon>
        <taxon>Gammaproteobacteria</taxon>
        <taxon>Oceanospirillales</taxon>
        <taxon>Halomonadaceae</taxon>
        <taxon>Franzmannia</taxon>
    </lineage>
</organism>
<dbReference type="Pfam" id="PF07556">
    <property type="entry name" value="DUF1538"/>
    <property type="match status" value="1"/>
</dbReference>
<feature type="transmembrane region" description="Helical" evidence="1">
    <location>
        <begin position="31"/>
        <end position="50"/>
    </location>
</feature>
<proteinExistence type="predicted"/>
<keyword evidence="3" id="KW-1185">Reference proteome</keyword>
<dbReference type="EMBL" id="JARWAM010000004">
    <property type="protein sequence ID" value="MDR5905098.1"/>
    <property type="molecule type" value="Genomic_DNA"/>
</dbReference>
<protein>
    <submittedName>
        <fullName evidence="2">DUF1538 domain-containing protein</fullName>
    </submittedName>
</protein>
<feature type="transmembrane region" description="Helical" evidence="1">
    <location>
        <begin position="197"/>
        <end position="218"/>
    </location>
</feature>
<feature type="transmembrane region" description="Helical" evidence="1">
    <location>
        <begin position="160"/>
        <end position="185"/>
    </location>
</feature>
<feature type="transmembrane region" description="Helical" evidence="1">
    <location>
        <begin position="6"/>
        <end position="24"/>
    </location>
</feature>
<evidence type="ECO:0000256" key="1">
    <source>
        <dbReference type="SAM" id="Phobius"/>
    </source>
</evidence>
<keyword evidence="1" id="KW-1133">Transmembrane helix</keyword>
<gene>
    <name evidence="2" type="ORF">QC821_07435</name>
</gene>
<feature type="transmembrane region" description="Helical" evidence="1">
    <location>
        <begin position="112"/>
        <end position="130"/>
    </location>
</feature>
<sequence length="230" mass="24518">MLRDVLPILLVILFFQYAVLRRALSNRLRVAAGFALVIVGLYAFVVGLKLGLFPIGGSMAEQLIQFDNWLWIYLFAFAIGFATTMAEPALIAVGRQAEEAAAGKIDGRAIRLLVALGVAIGITVGTHRIISGDSLHLYVTLGYCCVIGMALLAPRYITALAFDLGGVSASAVTVPLVTALGIGLATHVEGRSMLLDGFGLLVFTSIFPVLTVMIYGAVMEKISDRRKTAS</sequence>
<feature type="transmembrane region" description="Helical" evidence="1">
    <location>
        <begin position="70"/>
        <end position="91"/>
    </location>
</feature>
<feature type="transmembrane region" description="Helical" evidence="1">
    <location>
        <begin position="136"/>
        <end position="153"/>
    </location>
</feature>